<feature type="compositionally biased region" description="Acidic residues" evidence="3">
    <location>
        <begin position="1969"/>
        <end position="1979"/>
    </location>
</feature>
<feature type="repeat" description="TPR" evidence="2">
    <location>
        <begin position="21"/>
        <end position="54"/>
    </location>
</feature>
<name>A0A814D8A6_9BILA</name>
<dbReference type="FunFam" id="1.25.40.10:FF:000795">
    <property type="entry name" value="Tetratricopeptide repeat protein 25"/>
    <property type="match status" value="1"/>
</dbReference>
<dbReference type="InterPro" id="IPR036392">
    <property type="entry name" value="PLAT/LH2_dom_sf"/>
</dbReference>
<feature type="region of interest" description="Disordered" evidence="3">
    <location>
        <begin position="1810"/>
        <end position="1834"/>
    </location>
</feature>
<dbReference type="Gene3D" id="2.60.60.20">
    <property type="entry name" value="PLAT/LH2 domain"/>
    <property type="match status" value="1"/>
</dbReference>
<feature type="repeat" description="TPR" evidence="2">
    <location>
        <begin position="371"/>
        <end position="404"/>
    </location>
</feature>
<dbReference type="SUPFAM" id="SSF49723">
    <property type="entry name" value="Lipase/lipooxygenase domain (PLAT/LH2 domain)"/>
    <property type="match status" value="9"/>
</dbReference>
<dbReference type="InterPro" id="IPR052970">
    <property type="entry name" value="Inner_ear_hair_cell_LOXHD"/>
</dbReference>
<dbReference type="PANTHER" id="PTHR45901:SF3">
    <property type="entry name" value="LIPOXYGENASE HOMOLOGY DOMAIN-CONTAINING PROTEIN 1"/>
    <property type="match status" value="1"/>
</dbReference>
<dbReference type="SMART" id="SM00308">
    <property type="entry name" value="LH2"/>
    <property type="match status" value="8"/>
</dbReference>
<keyword evidence="2" id="KW-0802">TPR repeat</keyword>
<feature type="domain" description="PLAT" evidence="4">
    <location>
        <begin position="1292"/>
        <end position="1408"/>
    </location>
</feature>
<dbReference type="InterPro" id="IPR001024">
    <property type="entry name" value="PLAT/LH2_dom"/>
</dbReference>
<feature type="domain" description="PLAT" evidence="4">
    <location>
        <begin position="702"/>
        <end position="818"/>
    </location>
</feature>
<dbReference type="PANTHER" id="PTHR45901">
    <property type="entry name" value="PROTEIN CBG12474"/>
    <property type="match status" value="1"/>
</dbReference>
<evidence type="ECO:0000313" key="6">
    <source>
        <dbReference type="Proteomes" id="UP000663860"/>
    </source>
</evidence>
<feature type="region of interest" description="Disordered" evidence="3">
    <location>
        <begin position="1404"/>
        <end position="1466"/>
    </location>
</feature>
<dbReference type="Proteomes" id="UP000663860">
    <property type="component" value="Unassembled WGS sequence"/>
</dbReference>
<feature type="compositionally biased region" description="Low complexity" evidence="3">
    <location>
        <begin position="1666"/>
        <end position="1679"/>
    </location>
</feature>
<dbReference type="Gene3D" id="1.25.40.10">
    <property type="entry name" value="Tetratricopeptide repeat domain"/>
    <property type="match status" value="2"/>
</dbReference>
<sequence length="1994" mass="221806">MVKKDDEVSVSSETKGPLKSFQALMGEGEKFSRDKLYTKAIQSYTEALSLLPIDDDKSTAKDINDRLNGLVARSACYLKTGKNNLALQDAEESLKSNKEFTKGLYQKAEALYAMGEFELALMFYHRGKKLRGDLREFQLGINKAQEAIDNSVGDPNRVKLEASGDLSIFYKNEEKKKQPVGYVRASQKKDTTVQRKPHPPPANPKTTKQLLGDLYEDRCFLDKIVNNSTVTKQNTKSGDAIYQLASDGIDYLDNRTHFWRQQEPLYARSKGSKKPESDDEIYNYIHRELEAIDEQQNMDQFGDARRRAHRLLDFCEKLDENKFPEKQSVLADVYSRLGNAYLELGDYNKALDYHFRDLTIAEKKHYTDRSSRALDNLGRVYARSGQFAQAIQVWERKIPLASSPLEKAWLFHEIGQCHFGLGDYERSKRYGERSYVEAVAVSDPVWQLNAKVLVAHSQAKLRQYREAEQTFEEALTLARDQHDMAAERAIERALKDVRDQIAKGAADSPPDRPETTYEIKIKSDDTIEYSDEDKGAVQLTIYGADGSSGSIDLQTTYEIKIKSDDTIEYSDEDKGAVQLTIYGADGSSGSIDLRNDEKKFDGQSTTLKKKAIDAGKATKLALTCSKIDSWPLDSIEISDSTRKSKQKFLLAQPIDSNTSTIDLYPEGSIVKFPFDTQQQPARKNKPKSAQGAANTNDANKPAQYLVSVKTGSAMGSGTDAHVFITLNGDKQKITRHQLDVPESGRNAFEKNSKDDFKFTDVDVGQLKTITLEHDNSGAASGWFVDFVEVTVNGKTTKFPVSRWLDADEDDKRISLELEPNKKPGSMAQADKSKNANNVDYEVTVKTGDKRGAGTDANIYLSIYGDKGKIERNQLKEPMEHTVNKFEADATNRFKINGADLGKIQRAHIEHDGTGIGSGWYLDWIEIRDIANKITYKFPVDRWLDRGEGDKRIALDLEPDKKPGQLGAPKTPDTTVSQQSSKAQAKPTTSDSNKKVSYLVSVKTGPEMGSGTDAKVFITLNGDKQKVSRHQLDVPESGRNPFEKNNKDDYKFDEVDVGQLKTIILEHDNSGLASGWFVDFVEVTFNGNTTRFPVGRWLDKDEDDKRISLELEPNKKPASKSNNASKNPNAIEYEVTVTTAKKRGAGTDANVYLSIFGDKAKIEKNQLKETVDRSMNKFESGSVDKFQLYETDVGKIKTIRIEHDGAGMGAGWYVELIEIRIVPRNEIYKFPIDRWLDSGEGDKRISLDLEPDKKPGQLEAQAKPATSDTNKTQPKSTTSDTNKNNASDPNKQTAYLVTVKTGSALGAGTDANVFITLNGDKQKIARHQLAKPESKRNPYERNSKDDFKFNEVDVGQLKTVILEHDNSAASSGWFVDFVEVTYNGTTTKFPVDRWLDVEEDDKQISLELEPNKKPGSKKTKGGKDAPKTPTPAETDKKPAQAGGSKTPDTAAPQQPAKAQTQPAASDPNKKTAYLVTVKTGSALGAGTDANVFITLNGDKQKIARHQLEKPESKRNPYERNSKDDFKFNEVDVGQLKTVILEHDNSAASSGWFVDFVEVTYNGTTTKFPVDRWLDVEEDDKKISLELEPNKKPASKKIKAAKEVENGEEEKNSITSSNSENRSDESSVEKNKNNEIFKDEDAPKTPTPAETDKKPAQAGGSKTPDTSATQQPAKAQAKPTTSDTNKTQTQPAASDPNKKTAYLVTVKTGSALGAGTDANVFITLNGDKQKIARHPLEKPESKRNPYERNSKDDFKFNEVDVGQLKTVILEHDNSAASSGWFVDFVEVTYNGTTTKFPVDRWLDVEEDDKQISLELEPNKKPGSKKTKGAKDAPKTQGGVQYDVTVTTAKKRGAGTDANVYLSIFGDKDKIERSHLKETVNSSMNLFESGSVDRFSINGVDVGKIQTIRIAHDGTGMGAGWYLDSVEVRHVSRNEISKFPVDRWLDAGEGDKKISLDLEPDKKPGQGKSDDDTSDEENEGNIEDEKVNFDEKQQHKA</sequence>
<reference evidence="5" key="1">
    <citation type="submission" date="2021-02" db="EMBL/GenBank/DDBJ databases">
        <authorList>
            <person name="Nowell W R."/>
        </authorList>
    </citation>
    <scope>NUCLEOTIDE SEQUENCE</scope>
</reference>
<dbReference type="SUPFAM" id="SSF48452">
    <property type="entry name" value="TPR-like"/>
    <property type="match status" value="2"/>
</dbReference>
<feature type="region of interest" description="Disordered" evidence="3">
    <location>
        <begin position="1949"/>
        <end position="1994"/>
    </location>
</feature>
<dbReference type="EMBL" id="CAJNOE010000128">
    <property type="protein sequence ID" value="CAF0952220.1"/>
    <property type="molecule type" value="Genomic_DNA"/>
</dbReference>
<comment type="caution">
    <text evidence="1">Lacks conserved residue(s) required for the propagation of feature annotation.</text>
</comment>
<feature type="compositionally biased region" description="Basic and acidic residues" evidence="3">
    <location>
        <begin position="1980"/>
        <end position="1994"/>
    </location>
</feature>
<feature type="region of interest" description="Disordered" evidence="3">
    <location>
        <begin position="1727"/>
        <end position="1748"/>
    </location>
</feature>
<dbReference type="Pfam" id="PF01477">
    <property type="entry name" value="PLAT"/>
    <property type="match status" value="8"/>
</dbReference>
<feature type="region of interest" description="Disordered" evidence="3">
    <location>
        <begin position="1027"/>
        <end position="1046"/>
    </location>
</feature>
<gene>
    <name evidence="5" type="ORF">IZO911_LOCUS15069</name>
</gene>
<feature type="domain" description="PLAT" evidence="4">
    <location>
        <begin position="1130"/>
        <end position="1249"/>
    </location>
</feature>
<feature type="domain" description="PLAT" evidence="4">
    <location>
        <begin position="1470"/>
        <end position="1586"/>
    </location>
</feature>
<feature type="domain" description="PLAT" evidence="4">
    <location>
        <begin position="995"/>
        <end position="1111"/>
    </location>
</feature>
<feature type="region of interest" description="Disordered" evidence="3">
    <location>
        <begin position="1585"/>
        <end position="1698"/>
    </location>
</feature>
<feature type="compositionally biased region" description="Polar residues" evidence="3">
    <location>
        <begin position="971"/>
        <end position="989"/>
    </location>
</feature>
<feature type="domain" description="PLAT" evidence="4">
    <location>
        <begin position="838"/>
        <end position="957"/>
    </location>
</feature>
<feature type="compositionally biased region" description="Low complexity" evidence="3">
    <location>
        <begin position="1444"/>
        <end position="1463"/>
    </location>
</feature>
<organism evidence="5 6">
    <name type="scientific">Adineta steineri</name>
    <dbReference type="NCBI Taxonomy" id="433720"/>
    <lineage>
        <taxon>Eukaryota</taxon>
        <taxon>Metazoa</taxon>
        <taxon>Spiralia</taxon>
        <taxon>Gnathifera</taxon>
        <taxon>Rotifera</taxon>
        <taxon>Eurotatoria</taxon>
        <taxon>Bdelloidea</taxon>
        <taxon>Adinetida</taxon>
        <taxon>Adinetidae</taxon>
        <taxon>Adineta</taxon>
    </lineage>
</organism>
<feature type="compositionally biased region" description="Polar residues" evidence="3">
    <location>
        <begin position="1263"/>
        <end position="1291"/>
    </location>
</feature>
<evidence type="ECO:0000259" key="4">
    <source>
        <dbReference type="PROSITE" id="PS50095"/>
    </source>
</evidence>
<feature type="compositionally biased region" description="Polar residues" evidence="3">
    <location>
        <begin position="1680"/>
        <end position="1690"/>
    </location>
</feature>
<dbReference type="Pfam" id="PF13181">
    <property type="entry name" value="TPR_8"/>
    <property type="match status" value="1"/>
</dbReference>
<feature type="region of interest" description="Disordered" evidence="3">
    <location>
        <begin position="675"/>
        <end position="700"/>
    </location>
</feature>
<dbReference type="Gene3D" id="2.40.180.10">
    <property type="entry name" value="Catalase core domain"/>
    <property type="match status" value="8"/>
</dbReference>
<feature type="compositionally biased region" description="Basic and acidic residues" evidence="3">
    <location>
        <begin position="1949"/>
        <end position="1968"/>
    </location>
</feature>
<proteinExistence type="predicted"/>
<feature type="compositionally biased region" description="Basic and acidic residues" evidence="3">
    <location>
        <begin position="1619"/>
        <end position="1641"/>
    </location>
</feature>
<dbReference type="PROSITE" id="PS50095">
    <property type="entry name" value="PLAT"/>
    <property type="match status" value="8"/>
</dbReference>
<feature type="compositionally biased region" description="Basic and acidic residues" evidence="3">
    <location>
        <begin position="1598"/>
        <end position="1610"/>
    </location>
</feature>
<evidence type="ECO:0000256" key="1">
    <source>
        <dbReference type="PROSITE-ProRule" id="PRU00152"/>
    </source>
</evidence>
<feature type="region of interest" description="Disordered" evidence="3">
    <location>
        <begin position="1245"/>
        <end position="1291"/>
    </location>
</feature>
<feature type="region of interest" description="Disordered" evidence="3">
    <location>
        <begin position="954"/>
        <end position="989"/>
    </location>
</feature>
<dbReference type="InterPro" id="IPR011990">
    <property type="entry name" value="TPR-like_helical_dom_sf"/>
</dbReference>
<dbReference type="CDD" id="cd01756">
    <property type="entry name" value="PLAT_repeat"/>
    <property type="match status" value="3"/>
</dbReference>
<dbReference type="InterPro" id="IPR019734">
    <property type="entry name" value="TPR_rpt"/>
</dbReference>
<dbReference type="SMART" id="SM00028">
    <property type="entry name" value="TPR"/>
    <property type="match status" value="7"/>
</dbReference>
<evidence type="ECO:0000256" key="3">
    <source>
        <dbReference type="SAM" id="MobiDB-lite"/>
    </source>
</evidence>
<feature type="domain" description="PLAT" evidence="4">
    <location>
        <begin position="1698"/>
        <end position="1814"/>
    </location>
</feature>
<feature type="domain" description="PLAT" evidence="4">
    <location>
        <begin position="1837"/>
        <end position="1956"/>
    </location>
</feature>
<feature type="region of interest" description="Disordered" evidence="3">
    <location>
        <begin position="179"/>
        <end position="208"/>
    </location>
</feature>
<protein>
    <recommendedName>
        <fullName evidence="4">PLAT domain-containing protein</fullName>
    </recommendedName>
</protein>
<evidence type="ECO:0000256" key="2">
    <source>
        <dbReference type="PROSITE-ProRule" id="PRU00339"/>
    </source>
</evidence>
<feature type="repeat" description="TPR" evidence="2">
    <location>
        <begin position="331"/>
        <end position="364"/>
    </location>
</feature>
<feature type="compositionally biased region" description="Basic and acidic residues" evidence="3">
    <location>
        <begin position="1245"/>
        <end position="1255"/>
    </location>
</feature>
<evidence type="ECO:0000313" key="5">
    <source>
        <dbReference type="EMBL" id="CAF0952220.1"/>
    </source>
</evidence>
<dbReference type="PROSITE" id="PS50005">
    <property type="entry name" value="TPR"/>
    <property type="match status" value="3"/>
</dbReference>
<dbReference type="Pfam" id="PF13424">
    <property type="entry name" value="TPR_12"/>
    <property type="match status" value="1"/>
</dbReference>
<accession>A0A814D8A6</accession>
<comment type="caution">
    <text evidence="5">The sequence shown here is derived from an EMBL/GenBank/DDBJ whole genome shotgun (WGS) entry which is preliminary data.</text>
</comment>